<gene>
    <name evidence="6" type="ORF">QNA12_01480</name>
</gene>
<proteinExistence type="inferred from homology"/>
<dbReference type="Pfam" id="PF00005">
    <property type="entry name" value="ABC_tran"/>
    <property type="match status" value="1"/>
</dbReference>
<dbReference type="Proteomes" id="UP001379444">
    <property type="component" value="Chromosome"/>
</dbReference>
<dbReference type="GO" id="GO:0005524">
    <property type="term" value="F:ATP binding"/>
    <property type="evidence" value="ECO:0007669"/>
    <property type="project" value="UniProtKB-KW"/>
</dbReference>
<dbReference type="RefSeq" id="WP_264497259.1">
    <property type="nucleotide sequence ID" value="NZ_CP109947.1"/>
</dbReference>
<evidence type="ECO:0000259" key="5">
    <source>
        <dbReference type="PROSITE" id="PS50893"/>
    </source>
</evidence>
<organism evidence="6 7">
    <name type="scientific">Pectobacterium cacticida</name>
    <dbReference type="NCBI Taxonomy" id="69221"/>
    <lineage>
        <taxon>Bacteria</taxon>
        <taxon>Pseudomonadati</taxon>
        <taxon>Pseudomonadota</taxon>
        <taxon>Gammaproteobacteria</taxon>
        <taxon>Enterobacterales</taxon>
        <taxon>Pectobacteriaceae</taxon>
        <taxon>Pectobacterium</taxon>
    </lineage>
</organism>
<keyword evidence="3" id="KW-0547">Nucleotide-binding</keyword>
<feature type="domain" description="ABC transporter" evidence="5">
    <location>
        <begin position="14"/>
        <end position="243"/>
    </location>
</feature>
<evidence type="ECO:0000256" key="2">
    <source>
        <dbReference type="ARBA" id="ARBA00022448"/>
    </source>
</evidence>
<dbReference type="InterPro" id="IPR003439">
    <property type="entry name" value="ABC_transporter-like_ATP-bd"/>
</dbReference>
<evidence type="ECO:0000313" key="7">
    <source>
        <dbReference type="Proteomes" id="UP001379444"/>
    </source>
</evidence>
<keyword evidence="4 6" id="KW-0067">ATP-binding</keyword>
<dbReference type="EMBL" id="CP125967">
    <property type="protein sequence ID" value="WWO38731.1"/>
    <property type="molecule type" value="Genomic_DNA"/>
</dbReference>
<evidence type="ECO:0000313" key="6">
    <source>
        <dbReference type="EMBL" id="WWO38731.1"/>
    </source>
</evidence>
<dbReference type="PANTHER" id="PTHR42788">
    <property type="entry name" value="TAURINE IMPORT ATP-BINDING PROTEIN-RELATED"/>
    <property type="match status" value="1"/>
</dbReference>
<dbReference type="InterPro" id="IPR027417">
    <property type="entry name" value="P-loop_NTPase"/>
</dbReference>
<dbReference type="CDD" id="cd03293">
    <property type="entry name" value="ABC_NrtD_SsuB_transporters"/>
    <property type="match status" value="1"/>
</dbReference>
<accession>A0ABZ2GA34</accession>
<evidence type="ECO:0000256" key="3">
    <source>
        <dbReference type="ARBA" id="ARBA00022741"/>
    </source>
</evidence>
<sequence>MREKSRNLQDIINIDQAEMRFTNKSGSFLALQHTNLTIGEGSFTALVGPSGCGKSTLLNMIAGFQPPSEGRVLVNGNEMKAPSPDVGVVFQQYALFPWFNALGNVMFAMKRLRISKEQKINRAYQILKDVGLAGKEKLYPHQLSGGMRQRVAIARTFVNSPSVLLMDEPFAALDAITRSAMHQLLMAIYQKYKITIIFVTHDIDEAIFLADRICVMQSTPGRIVKDINIGAIKAQNTNDATLELMKIRNKILETLVHL</sequence>
<dbReference type="InterPro" id="IPR017871">
    <property type="entry name" value="ABC_transporter-like_CS"/>
</dbReference>
<name>A0ABZ2GA34_9GAMM</name>
<dbReference type="InterPro" id="IPR050166">
    <property type="entry name" value="ABC_transporter_ATP-bind"/>
</dbReference>
<dbReference type="Gene3D" id="3.40.50.300">
    <property type="entry name" value="P-loop containing nucleotide triphosphate hydrolases"/>
    <property type="match status" value="1"/>
</dbReference>
<dbReference type="PANTHER" id="PTHR42788:SF13">
    <property type="entry name" value="ALIPHATIC SULFONATES IMPORT ATP-BINDING PROTEIN SSUB"/>
    <property type="match status" value="1"/>
</dbReference>
<comment type="similarity">
    <text evidence="1">Belongs to the ABC transporter superfamily.</text>
</comment>
<dbReference type="InterPro" id="IPR003593">
    <property type="entry name" value="AAA+_ATPase"/>
</dbReference>
<reference evidence="6 7" key="1">
    <citation type="journal article" date="2024" name="Front. Plant Sci.">
        <title>Comprehensive phenomic and genomic studies of the species, Pectobacterium cacticida and proposal for reclassification as Alcorniella cacticida comb. nov.</title>
        <authorList>
            <person name="Jonca J."/>
            <person name="Pirhonen M."/>
            <person name="Waleron M.M."/>
            <person name="Gawor J."/>
            <person name="Mrozik A."/>
            <person name="Smoktunowicz M."/>
            <person name="Waleron K."/>
            <person name="Waleron M."/>
        </authorList>
    </citation>
    <scope>NUCLEOTIDE SEQUENCE [LARGE SCALE GENOMIC DNA]</scope>
    <source>
        <strain evidence="6 7">DPMP6</strain>
    </source>
</reference>
<dbReference type="PROSITE" id="PS00211">
    <property type="entry name" value="ABC_TRANSPORTER_1"/>
    <property type="match status" value="1"/>
</dbReference>
<dbReference type="SMART" id="SM00382">
    <property type="entry name" value="AAA"/>
    <property type="match status" value="1"/>
</dbReference>
<keyword evidence="2" id="KW-0813">Transport</keyword>
<protein>
    <submittedName>
        <fullName evidence="6">ABC transporter ATP-binding protein</fullName>
    </submittedName>
</protein>
<evidence type="ECO:0000256" key="1">
    <source>
        <dbReference type="ARBA" id="ARBA00005417"/>
    </source>
</evidence>
<evidence type="ECO:0000256" key="4">
    <source>
        <dbReference type="ARBA" id="ARBA00022840"/>
    </source>
</evidence>
<dbReference type="SUPFAM" id="SSF52540">
    <property type="entry name" value="P-loop containing nucleoside triphosphate hydrolases"/>
    <property type="match status" value="1"/>
</dbReference>
<keyword evidence="7" id="KW-1185">Reference proteome</keyword>
<dbReference type="PROSITE" id="PS50893">
    <property type="entry name" value="ABC_TRANSPORTER_2"/>
    <property type="match status" value="1"/>
</dbReference>